<dbReference type="RefSeq" id="WP_092100246.1">
    <property type="nucleotide sequence ID" value="NZ_FOOT01000002.1"/>
</dbReference>
<dbReference type="InterPro" id="IPR001279">
    <property type="entry name" value="Metallo-B-lactamas"/>
</dbReference>
<dbReference type="STRING" id="1436961.SAMN05421739_102754"/>
<dbReference type="SUPFAM" id="SSF56281">
    <property type="entry name" value="Metallo-hydrolase/oxidoreductase"/>
    <property type="match status" value="1"/>
</dbReference>
<dbReference type="SMART" id="SM00849">
    <property type="entry name" value="Lactamase_B"/>
    <property type="match status" value="1"/>
</dbReference>
<dbReference type="OrthoDB" id="9802248at2"/>
<comment type="cofactor">
    <cofactor evidence="1">
        <name>Zn(2+)</name>
        <dbReference type="ChEBI" id="CHEBI:29105"/>
    </cofactor>
</comment>
<evidence type="ECO:0000256" key="4">
    <source>
        <dbReference type="ARBA" id="ARBA00022833"/>
    </source>
</evidence>
<dbReference type="GO" id="GO:0016787">
    <property type="term" value="F:hydrolase activity"/>
    <property type="evidence" value="ECO:0007669"/>
    <property type="project" value="UniProtKB-KW"/>
</dbReference>
<dbReference type="GO" id="GO:0046872">
    <property type="term" value="F:metal ion binding"/>
    <property type="evidence" value="ECO:0007669"/>
    <property type="project" value="UniProtKB-KW"/>
</dbReference>
<keyword evidence="2" id="KW-0479">Metal-binding</keyword>
<dbReference type="PANTHER" id="PTHR46233">
    <property type="entry name" value="HYDROXYACYLGLUTATHIONE HYDROLASE GLOC"/>
    <property type="match status" value="1"/>
</dbReference>
<evidence type="ECO:0000313" key="6">
    <source>
        <dbReference type="EMBL" id="SFG51719.1"/>
    </source>
</evidence>
<dbReference type="Pfam" id="PF00753">
    <property type="entry name" value="Lactamase_B"/>
    <property type="match status" value="1"/>
</dbReference>
<sequence length="211" mass="23960">MKVTCLTFNPFQENTYLLHDETKECVVIDPGCYERHEQEELKKYIADNELKVVRLLNTHCHIDHVLGNNFVATTYNVGLEIHQQDEQVLRAVQTYAANYGFPQYAEQLPTSYLKEGESIKFGNTELEVLFAPGHAPGHVLFHNKADKTVIGGDVLFRQSIGRTDLPGGDFDTLIQSIKTKLFTLPDEVTVYPGHGPETTIGYEKKYNPFLR</sequence>
<keyword evidence="3" id="KW-0378">Hydrolase</keyword>
<protein>
    <submittedName>
        <fullName evidence="6">Glyoxylase, beta-lactamase superfamily II</fullName>
    </submittedName>
</protein>
<organism evidence="6 7">
    <name type="scientific">Pontibacter chinhatensis</name>
    <dbReference type="NCBI Taxonomy" id="1436961"/>
    <lineage>
        <taxon>Bacteria</taxon>
        <taxon>Pseudomonadati</taxon>
        <taxon>Bacteroidota</taxon>
        <taxon>Cytophagia</taxon>
        <taxon>Cytophagales</taxon>
        <taxon>Hymenobacteraceae</taxon>
        <taxon>Pontibacter</taxon>
    </lineage>
</organism>
<dbReference type="Proteomes" id="UP000198724">
    <property type="component" value="Unassembled WGS sequence"/>
</dbReference>
<accession>A0A1I2SIX9</accession>
<evidence type="ECO:0000256" key="3">
    <source>
        <dbReference type="ARBA" id="ARBA00022801"/>
    </source>
</evidence>
<feature type="domain" description="Metallo-beta-lactamase" evidence="5">
    <location>
        <begin position="12"/>
        <end position="194"/>
    </location>
</feature>
<dbReference type="InterPro" id="IPR051453">
    <property type="entry name" value="MBL_Glyoxalase_II"/>
</dbReference>
<proteinExistence type="predicted"/>
<name>A0A1I2SIX9_9BACT</name>
<evidence type="ECO:0000313" key="7">
    <source>
        <dbReference type="Proteomes" id="UP000198724"/>
    </source>
</evidence>
<keyword evidence="4" id="KW-0862">Zinc</keyword>
<dbReference type="InterPro" id="IPR036866">
    <property type="entry name" value="RibonucZ/Hydroxyglut_hydro"/>
</dbReference>
<reference evidence="7" key="1">
    <citation type="submission" date="2016-10" db="EMBL/GenBank/DDBJ databases">
        <authorList>
            <person name="Varghese N."/>
            <person name="Submissions S."/>
        </authorList>
    </citation>
    <scope>NUCLEOTIDE SEQUENCE [LARGE SCALE GENOMIC DNA]</scope>
    <source>
        <strain evidence="7">LP51</strain>
    </source>
</reference>
<evidence type="ECO:0000259" key="5">
    <source>
        <dbReference type="SMART" id="SM00849"/>
    </source>
</evidence>
<dbReference type="PANTHER" id="PTHR46233:SF3">
    <property type="entry name" value="HYDROXYACYLGLUTATHIONE HYDROLASE GLOC"/>
    <property type="match status" value="1"/>
</dbReference>
<dbReference type="Gene3D" id="3.60.15.10">
    <property type="entry name" value="Ribonuclease Z/Hydroxyacylglutathione hydrolase-like"/>
    <property type="match status" value="1"/>
</dbReference>
<dbReference type="EMBL" id="FOOT01000002">
    <property type="protein sequence ID" value="SFG51719.1"/>
    <property type="molecule type" value="Genomic_DNA"/>
</dbReference>
<gene>
    <name evidence="6" type="ORF">SAMN05421739_102754</name>
</gene>
<evidence type="ECO:0000256" key="2">
    <source>
        <dbReference type="ARBA" id="ARBA00022723"/>
    </source>
</evidence>
<keyword evidence="7" id="KW-1185">Reference proteome</keyword>
<evidence type="ECO:0000256" key="1">
    <source>
        <dbReference type="ARBA" id="ARBA00001947"/>
    </source>
</evidence>
<dbReference type="CDD" id="cd06262">
    <property type="entry name" value="metallo-hydrolase-like_MBL-fold"/>
    <property type="match status" value="1"/>
</dbReference>
<dbReference type="AlphaFoldDB" id="A0A1I2SIX9"/>